<dbReference type="Proteomes" id="UP000504637">
    <property type="component" value="Unplaced"/>
</dbReference>
<evidence type="ECO:0000256" key="1">
    <source>
        <dbReference type="SAM" id="MobiDB-lite"/>
    </source>
</evidence>
<feature type="compositionally biased region" description="Polar residues" evidence="1">
    <location>
        <begin position="44"/>
        <end position="55"/>
    </location>
</feature>
<dbReference type="GeneID" id="54366456"/>
<dbReference type="OrthoDB" id="3945863at2759"/>
<evidence type="ECO:0000313" key="3">
    <source>
        <dbReference type="RefSeq" id="XP_033457191.1"/>
    </source>
</evidence>
<organism evidence="3">
    <name type="scientific">Dissoconium aciculare CBS 342.82</name>
    <dbReference type="NCBI Taxonomy" id="1314786"/>
    <lineage>
        <taxon>Eukaryota</taxon>
        <taxon>Fungi</taxon>
        <taxon>Dikarya</taxon>
        <taxon>Ascomycota</taxon>
        <taxon>Pezizomycotina</taxon>
        <taxon>Dothideomycetes</taxon>
        <taxon>Dothideomycetidae</taxon>
        <taxon>Mycosphaerellales</taxon>
        <taxon>Dissoconiaceae</taxon>
        <taxon>Dissoconium</taxon>
    </lineage>
</organism>
<protein>
    <submittedName>
        <fullName evidence="3">Uncharacterized protein</fullName>
    </submittedName>
</protein>
<gene>
    <name evidence="3" type="ORF">K489DRAFT_47987</name>
</gene>
<dbReference type="RefSeq" id="XP_033457191.1">
    <property type="nucleotide sequence ID" value="XM_033608656.1"/>
</dbReference>
<proteinExistence type="predicted"/>
<feature type="compositionally biased region" description="Polar residues" evidence="1">
    <location>
        <begin position="23"/>
        <end position="34"/>
    </location>
</feature>
<feature type="region of interest" description="Disordered" evidence="1">
    <location>
        <begin position="23"/>
        <end position="131"/>
    </location>
</feature>
<feature type="compositionally biased region" description="Basic residues" evidence="1">
    <location>
        <begin position="97"/>
        <end position="110"/>
    </location>
</feature>
<reference evidence="3" key="2">
    <citation type="submission" date="2020-04" db="EMBL/GenBank/DDBJ databases">
        <authorList>
            <consortium name="NCBI Genome Project"/>
        </authorList>
    </citation>
    <scope>NUCLEOTIDE SEQUENCE</scope>
    <source>
        <strain evidence="3">CBS 342.82</strain>
    </source>
</reference>
<feature type="compositionally biased region" description="Low complexity" evidence="1">
    <location>
        <begin position="57"/>
        <end position="68"/>
    </location>
</feature>
<name>A0A6J3LWL5_9PEZI</name>
<keyword evidence="2" id="KW-1185">Reference proteome</keyword>
<dbReference type="AlphaFoldDB" id="A0A6J3LWL5"/>
<evidence type="ECO:0000313" key="2">
    <source>
        <dbReference type="Proteomes" id="UP000504637"/>
    </source>
</evidence>
<sequence length="131" mass="14528">MDHLCPRISFPLAPCLSCLSQTQPSFSSRMQTQPKPVVAKVNCSWPTTPRSSSPVDSAYSSESNSNSSDENESDADALGKSFKGGNPLPHSPSTRSRWPRKLLPRLPHHRKDSETLPLSLWRAQSPMDIRD</sequence>
<reference evidence="3" key="1">
    <citation type="submission" date="2020-01" db="EMBL/GenBank/DDBJ databases">
        <authorList>
            <consortium name="DOE Joint Genome Institute"/>
            <person name="Haridas S."/>
            <person name="Albert R."/>
            <person name="Binder M."/>
            <person name="Bloem J."/>
            <person name="Labutti K."/>
            <person name="Salamov A."/>
            <person name="Andreopoulos B."/>
            <person name="Baker S.E."/>
            <person name="Barry K."/>
            <person name="Bills G."/>
            <person name="Bluhm B.H."/>
            <person name="Cannon C."/>
            <person name="Castanera R."/>
            <person name="Culley D.E."/>
            <person name="Daum C."/>
            <person name="Ezra D."/>
            <person name="Gonzalez J.B."/>
            <person name="Henrissat B."/>
            <person name="Kuo A."/>
            <person name="Liang C."/>
            <person name="Lipzen A."/>
            <person name="Lutzoni F."/>
            <person name="Magnuson J."/>
            <person name="Mondo S."/>
            <person name="Nolan M."/>
            <person name="Ohm R."/>
            <person name="Pangilinan J."/>
            <person name="Park H.-J."/>
            <person name="Ramirez L."/>
            <person name="Alfaro M."/>
            <person name="Sun H."/>
            <person name="Tritt A."/>
            <person name="Yoshinaga Y."/>
            <person name="Zwiers L.-H."/>
            <person name="Turgeon B.G."/>
            <person name="Goodwin S.B."/>
            <person name="Spatafora J.W."/>
            <person name="Crous P.W."/>
            <person name="Grigoriev I.V."/>
        </authorList>
    </citation>
    <scope>NUCLEOTIDE SEQUENCE</scope>
    <source>
        <strain evidence="3">CBS 342.82</strain>
    </source>
</reference>
<reference evidence="3" key="3">
    <citation type="submission" date="2025-08" db="UniProtKB">
        <authorList>
            <consortium name="RefSeq"/>
        </authorList>
    </citation>
    <scope>IDENTIFICATION</scope>
    <source>
        <strain evidence="3">CBS 342.82</strain>
    </source>
</reference>
<accession>A0A6J3LWL5</accession>